<dbReference type="Gene3D" id="3.40.50.980">
    <property type="match status" value="2"/>
</dbReference>
<evidence type="ECO:0000313" key="3">
    <source>
        <dbReference type="EMBL" id="PAD82356.1"/>
    </source>
</evidence>
<protein>
    <submittedName>
        <fullName evidence="3">Long-chain fatty acid--CoA ligase</fullName>
    </submittedName>
</protein>
<dbReference type="NCBIfam" id="NF004837">
    <property type="entry name" value="PRK06187.1"/>
    <property type="match status" value="1"/>
</dbReference>
<keyword evidence="2 3" id="KW-0436">Ligase</keyword>
<accession>A0A268FAG1</accession>
<dbReference type="RefSeq" id="WP_095331489.1">
    <property type="nucleotide sequence ID" value="NZ_CP026031.1"/>
</dbReference>
<dbReference type="PROSITE" id="PS00455">
    <property type="entry name" value="AMP_BINDING"/>
    <property type="match status" value="1"/>
</dbReference>
<dbReference type="SUPFAM" id="SSF56801">
    <property type="entry name" value="Acetyl-CoA synthetase-like"/>
    <property type="match status" value="1"/>
</dbReference>
<name>A0A268FAG1_NIACI</name>
<organism evidence="3 4">
    <name type="scientific">Niallia circulans</name>
    <name type="common">Bacillus circulans</name>
    <dbReference type="NCBI Taxonomy" id="1397"/>
    <lineage>
        <taxon>Bacteria</taxon>
        <taxon>Bacillati</taxon>
        <taxon>Bacillota</taxon>
        <taxon>Bacilli</taxon>
        <taxon>Bacillales</taxon>
        <taxon>Bacillaceae</taxon>
        <taxon>Niallia</taxon>
    </lineage>
</organism>
<dbReference type="Pfam" id="PF13193">
    <property type="entry name" value="AMP-binding_C"/>
    <property type="match status" value="1"/>
</dbReference>
<dbReference type="PANTHER" id="PTHR43767">
    <property type="entry name" value="LONG-CHAIN-FATTY-ACID--COA LIGASE"/>
    <property type="match status" value="1"/>
</dbReference>
<dbReference type="InterPro" id="IPR025110">
    <property type="entry name" value="AMP-bd_C"/>
</dbReference>
<gene>
    <name evidence="3" type="ORF">CHH57_15310</name>
</gene>
<dbReference type="Gene3D" id="2.30.38.10">
    <property type="entry name" value="Luciferase, Domain 3"/>
    <property type="match status" value="1"/>
</dbReference>
<proteinExistence type="inferred from homology"/>
<dbReference type="Pfam" id="PF00501">
    <property type="entry name" value="AMP-binding"/>
    <property type="match status" value="1"/>
</dbReference>
<reference evidence="3 4" key="1">
    <citation type="submission" date="2017-07" db="EMBL/GenBank/DDBJ databases">
        <title>Isolation and whole genome analysis of endospore-forming bacteria from heroin.</title>
        <authorList>
            <person name="Kalinowski J."/>
            <person name="Ahrens B."/>
            <person name="Al-Dilaimi A."/>
            <person name="Winkler A."/>
            <person name="Wibberg D."/>
            <person name="Schleenbecker U."/>
            <person name="Ruckert C."/>
            <person name="Wolfel R."/>
            <person name="Grass G."/>
        </authorList>
    </citation>
    <scope>NUCLEOTIDE SEQUENCE [LARGE SCALE GENOMIC DNA]</scope>
    <source>
        <strain evidence="3 4">7521-2</strain>
    </source>
</reference>
<dbReference type="CDD" id="cd05936">
    <property type="entry name" value="FC-FACS_FadD_like"/>
    <property type="match status" value="1"/>
</dbReference>
<comment type="caution">
    <text evidence="3">The sequence shown here is derived from an EMBL/GenBank/DDBJ whole genome shotgun (WGS) entry which is preliminary data.</text>
</comment>
<evidence type="ECO:0000256" key="1">
    <source>
        <dbReference type="ARBA" id="ARBA00006432"/>
    </source>
</evidence>
<dbReference type="FunFam" id="3.40.50.12780:FF:000003">
    <property type="entry name" value="Long-chain-fatty-acid--CoA ligase FadD"/>
    <property type="match status" value="1"/>
</dbReference>
<dbReference type="Proteomes" id="UP000216961">
    <property type="component" value="Unassembled WGS sequence"/>
</dbReference>
<dbReference type="KEGG" id="bcir:C2I06_11215"/>
<comment type="similarity">
    <text evidence="1">Belongs to the ATP-dependent AMP-binding enzyme family.</text>
</comment>
<dbReference type="Gene3D" id="3.30.300.30">
    <property type="match status" value="1"/>
</dbReference>
<dbReference type="InterPro" id="IPR045851">
    <property type="entry name" value="AMP-bd_C_sf"/>
</dbReference>
<sequence length="560" mass="63562">METEKRWLKLYPEQIAKNVYYRADTLPQLLKYAANEYPKHKAIHFMGKEMTFKTLYKKTLQFAAYLQHLGVKKGDRVAVMLPNIPQTVISFYAILQAGAIAVPVNPLYQEREIEFIMKDSGAKVIITLDMLYNRVERVMKQTDLEQIIVTSIKDYLPFPKNIVYPFIQAKEQGKPPTISSSNSTHLFIQTLKSKESVLKEVPINFEEDIAILQYTGGTTGFPKGVILTHQNLVANTSMCRQWLYKMEKGKEKMLAVMPLFHVYGLMTVLVLSVMEVYKMILVPKFDASGLLKTIHKQKPTVFPGAPTIYIGLMNHPDISQYDLSSIKGAISGSAPLPVEVIEKFEEKTGGKIVEGYGLTETSPVTHVNFLWDNEIVKGSIGVPWPGTDAAIFSLESGEILPVGEVGELAIKGPQVMKGYWNNEEETNKVLKDGWLLTGDIAYMDEKGYFYIVDRKKDIIIAGGFNIYPREIEEVLYEHPAVMEASVVGVKDSYRGETVKAFIVLREGMTVTEEELNQFMRRKLASFKVPRIYEFREELPKTAVGKVLRRQLKKESEEENE</sequence>
<dbReference type="GO" id="GO:0016877">
    <property type="term" value="F:ligase activity, forming carbon-sulfur bonds"/>
    <property type="evidence" value="ECO:0007669"/>
    <property type="project" value="UniProtKB-ARBA"/>
</dbReference>
<evidence type="ECO:0000256" key="2">
    <source>
        <dbReference type="ARBA" id="ARBA00022598"/>
    </source>
</evidence>
<evidence type="ECO:0000313" key="4">
    <source>
        <dbReference type="Proteomes" id="UP000216961"/>
    </source>
</evidence>
<dbReference type="AlphaFoldDB" id="A0A268FAG1"/>
<dbReference type="InterPro" id="IPR000873">
    <property type="entry name" value="AMP-dep_synth/lig_dom"/>
</dbReference>
<dbReference type="InterPro" id="IPR050237">
    <property type="entry name" value="ATP-dep_AMP-bd_enzyme"/>
</dbReference>
<dbReference type="InterPro" id="IPR020845">
    <property type="entry name" value="AMP-binding_CS"/>
</dbReference>
<dbReference type="FunFam" id="3.30.300.30:FF:000008">
    <property type="entry name" value="2,3-dihydroxybenzoate-AMP ligase"/>
    <property type="match status" value="1"/>
</dbReference>
<dbReference type="EMBL" id="NPBQ01000093">
    <property type="protein sequence ID" value="PAD82356.1"/>
    <property type="molecule type" value="Genomic_DNA"/>
</dbReference>
<dbReference type="PANTHER" id="PTHR43767:SF9">
    <property type="entry name" value="LONG-CHAIN-FATTY-ACID--COA LIGASE"/>
    <property type="match status" value="1"/>
</dbReference>